<dbReference type="Pfam" id="PF02958">
    <property type="entry name" value="EcKL"/>
    <property type="match status" value="2"/>
</dbReference>
<dbReference type="GeneID" id="119639312"/>
<proteinExistence type="predicted"/>
<dbReference type="SUPFAM" id="SSF56112">
    <property type="entry name" value="Protein kinase-like (PK-like)"/>
    <property type="match status" value="2"/>
</dbReference>
<keyword evidence="2" id="KW-1185">Reference proteome</keyword>
<dbReference type="InterPro" id="IPR011009">
    <property type="entry name" value="Kinase-like_dom_sf"/>
</dbReference>
<feature type="domain" description="CHK kinase-like" evidence="1">
    <location>
        <begin position="561"/>
        <end position="757"/>
    </location>
</feature>
<dbReference type="AlphaFoldDB" id="A0A9C5ZDW0"/>
<accession>A0A9C5ZDW0</accession>
<evidence type="ECO:0000313" key="3">
    <source>
        <dbReference type="RefSeq" id="XP_037892542.1"/>
    </source>
</evidence>
<sequence length="846" mass="98902">MDTPQWLTEQYLEEVLYRYHDAKALNILKLSINPALAKGENFGGNLNKVIIHYQLNDSKEIVIRNFIIKTAYENDEFVVEKLKPYDIFNREISIYKEVLPKLKLILKEIISDDDEIFTEVIFSDYERQILIFEDVSVRGYTMASRVERLGSDHVKLVLKKLARLHAASAVLNERENKSLEIYDRGFFNQYTDTYKTYFVSNLMACARFLNHLPKYAKYAEKLFALKSNYMNIGLKCFNPCENHVNVLAHGDIWTNNLMFRYDSITGKPVDVLIIDFQYAFWGSPTLDLHHFFNTSLKETLRLNRLDEYFQDYYNHFAETLLKLNYSSKSIPSLRAFCLEVEQKRFFAFHSAVVIQPVMINEDANEVDFKLVWGEDEHAINFKNNLYKNEEVQNVLRNLLPAFDNKAKGLAICLKETINFRRRKKKEINIMVENSVWRPSNWVTHAYVEKILKEYFESPQIRLLQMDMKPATLNGENYASVMSRIYVKYVTSSDETKPEERFLILKSSFGNDHDIAEMFTEYKTCEIEMVMYERILPKLSAFLGTTKFYAHTLKVDYDHSAILFEDLSASRGYVLADRLKGLDEKHVFMILKNLAKFHAAAAVLNKTTEGSLEKFDYGMFNKHTDKNAALFEHMFEVCAKYSGSCSQLGKYYEEKLKKLIPYIVEKGRDAYESKPHHFSTLCHGDLWVNNMLILYNREDKTPEDLVFIDFQLCRWSSPAIDLHYFFNTSLEPKLHLDPNALDRFVQFYHSNLEEMLRKLNYRDHIPNLREFVLQLEETRFAAVAAALAVQPVVTTEPAEGADLHCFVDDTEKARTFRQNLYGKKRLQNNAIKLLPYFDALGLLDVPC</sequence>
<gene>
    <name evidence="3" type="primary">LOC119639312</name>
</gene>
<dbReference type="KEGG" id="gfs:119639312"/>
<dbReference type="SMART" id="SM00587">
    <property type="entry name" value="CHK"/>
    <property type="match status" value="2"/>
</dbReference>
<dbReference type="Proteomes" id="UP000092443">
    <property type="component" value="Unplaced"/>
</dbReference>
<evidence type="ECO:0000259" key="1">
    <source>
        <dbReference type="SMART" id="SM00587"/>
    </source>
</evidence>
<dbReference type="InterPro" id="IPR004119">
    <property type="entry name" value="EcKL"/>
</dbReference>
<reference evidence="3" key="1">
    <citation type="submission" date="2025-08" db="UniProtKB">
        <authorList>
            <consortium name="RefSeq"/>
        </authorList>
    </citation>
    <scope>IDENTIFICATION</scope>
    <source>
        <tissue evidence="3">Whole body pupa</tissue>
    </source>
</reference>
<dbReference type="Gene3D" id="3.90.1200.10">
    <property type="match status" value="2"/>
</dbReference>
<evidence type="ECO:0000313" key="2">
    <source>
        <dbReference type="Proteomes" id="UP000092443"/>
    </source>
</evidence>
<dbReference type="InterPro" id="IPR015897">
    <property type="entry name" value="CHK_kinase-like"/>
</dbReference>
<name>A0A9C5ZDW0_9MUSC</name>
<dbReference type="PANTHER" id="PTHR11012">
    <property type="entry name" value="PROTEIN KINASE-LIKE DOMAIN-CONTAINING"/>
    <property type="match status" value="1"/>
</dbReference>
<dbReference type="PANTHER" id="PTHR11012:SF13">
    <property type="entry name" value="CHK KINASE-LIKE DOMAIN-CONTAINING PROTEIN-RELATED"/>
    <property type="match status" value="1"/>
</dbReference>
<feature type="domain" description="CHK kinase-like" evidence="1">
    <location>
        <begin position="130"/>
        <end position="322"/>
    </location>
</feature>
<protein>
    <submittedName>
        <fullName evidence="3">Uncharacterized protein LOC119639312</fullName>
    </submittedName>
</protein>
<dbReference type="RefSeq" id="XP_037892542.1">
    <property type="nucleotide sequence ID" value="XM_038036614.1"/>
</dbReference>
<organism evidence="2 3">
    <name type="scientific">Glossina fuscipes</name>
    <dbReference type="NCBI Taxonomy" id="7396"/>
    <lineage>
        <taxon>Eukaryota</taxon>
        <taxon>Metazoa</taxon>
        <taxon>Ecdysozoa</taxon>
        <taxon>Arthropoda</taxon>
        <taxon>Hexapoda</taxon>
        <taxon>Insecta</taxon>
        <taxon>Pterygota</taxon>
        <taxon>Neoptera</taxon>
        <taxon>Endopterygota</taxon>
        <taxon>Diptera</taxon>
        <taxon>Brachycera</taxon>
        <taxon>Muscomorpha</taxon>
        <taxon>Hippoboscoidea</taxon>
        <taxon>Glossinidae</taxon>
        <taxon>Glossina</taxon>
    </lineage>
</organism>